<keyword evidence="6" id="KW-0539">Nucleus</keyword>
<dbReference type="RefSeq" id="XP_035347145.1">
    <property type="nucleotide sequence ID" value="XM_035491252.1"/>
</dbReference>
<keyword evidence="9" id="KW-1185">Reference proteome</keyword>
<dbReference type="InterPro" id="IPR036864">
    <property type="entry name" value="Zn2-C6_fun-type_DNA-bd_sf"/>
</dbReference>
<dbReference type="GO" id="GO:0008270">
    <property type="term" value="F:zinc ion binding"/>
    <property type="evidence" value="ECO:0007669"/>
    <property type="project" value="InterPro"/>
</dbReference>
<dbReference type="PANTHER" id="PTHR36206:SF16">
    <property type="entry name" value="TRANSCRIPTION FACTOR DOMAIN-CONTAINING PROTEIN-RELATED"/>
    <property type="match status" value="1"/>
</dbReference>
<dbReference type="GO" id="GO:0000981">
    <property type="term" value="F:DNA-binding transcription factor activity, RNA polymerase II-specific"/>
    <property type="evidence" value="ECO:0007669"/>
    <property type="project" value="InterPro"/>
</dbReference>
<dbReference type="SUPFAM" id="SSF57701">
    <property type="entry name" value="Zn2/Cys6 DNA-binding domain"/>
    <property type="match status" value="1"/>
</dbReference>
<dbReference type="GeneID" id="55995605"/>
<keyword evidence="2" id="KW-0862">Zinc</keyword>
<keyword evidence="5" id="KW-0804">Transcription</keyword>
<gene>
    <name evidence="8" type="ORF">TRUGW13939_08116</name>
</gene>
<dbReference type="CDD" id="cd00067">
    <property type="entry name" value="GAL4"/>
    <property type="match status" value="1"/>
</dbReference>
<proteinExistence type="predicted"/>
<dbReference type="Pfam" id="PF11951">
    <property type="entry name" value="Fungal_trans_2"/>
    <property type="match status" value="1"/>
</dbReference>
<protein>
    <recommendedName>
        <fullName evidence="7">Zn(2)-C6 fungal-type domain-containing protein</fullName>
    </recommendedName>
</protein>
<dbReference type="PANTHER" id="PTHR36206">
    <property type="entry name" value="ASPERCRYPTIN BIOSYNTHESIS CLUSTER-SPECIFIC TRANSCRIPTION REGULATOR ATNN-RELATED"/>
    <property type="match status" value="1"/>
</dbReference>
<organism evidence="8 9">
    <name type="scientific">Talaromyces rugulosus</name>
    <name type="common">Penicillium rugulosum</name>
    <dbReference type="NCBI Taxonomy" id="121627"/>
    <lineage>
        <taxon>Eukaryota</taxon>
        <taxon>Fungi</taxon>
        <taxon>Dikarya</taxon>
        <taxon>Ascomycota</taxon>
        <taxon>Pezizomycotina</taxon>
        <taxon>Eurotiomycetes</taxon>
        <taxon>Eurotiomycetidae</taxon>
        <taxon>Eurotiales</taxon>
        <taxon>Trichocomaceae</taxon>
        <taxon>Talaromyces</taxon>
        <taxon>Talaromyces sect. Islandici</taxon>
    </lineage>
</organism>
<dbReference type="AlphaFoldDB" id="A0A7H8R3Q3"/>
<evidence type="ECO:0000256" key="6">
    <source>
        <dbReference type="ARBA" id="ARBA00023242"/>
    </source>
</evidence>
<dbReference type="InterPro" id="IPR001138">
    <property type="entry name" value="Zn2Cys6_DnaBD"/>
</dbReference>
<reference evidence="9" key="1">
    <citation type="submission" date="2020-06" db="EMBL/GenBank/DDBJ databases">
        <title>A chromosome-scale genome assembly of Talaromyces rugulosus W13939.</title>
        <authorList>
            <person name="Wang B."/>
            <person name="Guo L."/>
            <person name="Ye K."/>
            <person name="Wang L."/>
        </authorList>
    </citation>
    <scope>NUCLEOTIDE SEQUENCE [LARGE SCALE GENOMIC DNA]</scope>
    <source>
        <strain evidence="9">W13939</strain>
    </source>
</reference>
<dbReference type="InterPro" id="IPR052360">
    <property type="entry name" value="Transcr_Regulatory_Proteins"/>
</dbReference>
<dbReference type="PROSITE" id="PS00463">
    <property type="entry name" value="ZN2_CY6_FUNGAL_1"/>
    <property type="match status" value="1"/>
</dbReference>
<keyword evidence="3" id="KW-0805">Transcription regulation</keyword>
<dbReference type="OrthoDB" id="2593732at2759"/>
<dbReference type="Pfam" id="PF00172">
    <property type="entry name" value="Zn_clus"/>
    <property type="match status" value="1"/>
</dbReference>
<dbReference type="PROSITE" id="PS50048">
    <property type="entry name" value="ZN2_CY6_FUNGAL_2"/>
    <property type="match status" value="1"/>
</dbReference>
<evidence type="ECO:0000256" key="4">
    <source>
        <dbReference type="ARBA" id="ARBA00023125"/>
    </source>
</evidence>
<evidence type="ECO:0000256" key="1">
    <source>
        <dbReference type="ARBA" id="ARBA00022723"/>
    </source>
</evidence>
<dbReference type="EMBL" id="CP055901">
    <property type="protein sequence ID" value="QKX60970.1"/>
    <property type="molecule type" value="Genomic_DNA"/>
</dbReference>
<dbReference type="Gene3D" id="4.10.240.10">
    <property type="entry name" value="Zn(2)-C6 fungal-type DNA-binding domain"/>
    <property type="match status" value="1"/>
</dbReference>
<evidence type="ECO:0000256" key="2">
    <source>
        <dbReference type="ARBA" id="ARBA00022833"/>
    </source>
</evidence>
<dbReference type="KEGG" id="trg:TRUGW13939_08116"/>
<accession>A0A7H8R3Q3</accession>
<evidence type="ECO:0000256" key="5">
    <source>
        <dbReference type="ARBA" id="ARBA00023163"/>
    </source>
</evidence>
<dbReference type="GO" id="GO:0003677">
    <property type="term" value="F:DNA binding"/>
    <property type="evidence" value="ECO:0007669"/>
    <property type="project" value="UniProtKB-KW"/>
</dbReference>
<dbReference type="InterPro" id="IPR021858">
    <property type="entry name" value="Fun_TF"/>
</dbReference>
<keyword evidence="4" id="KW-0238">DNA-binding</keyword>
<dbReference type="SMART" id="SM00066">
    <property type="entry name" value="GAL4"/>
    <property type="match status" value="1"/>
</dbReference>
<keyword evidence="1" id="KW-0479">Metal-binding</keyword>
<evidence type="ECO:0000259" key="7">
    <source>
        <dbReference type="PROSITE" id="PS50048"/>
    </source>
</evidence>
<evidence type="ECO:0000256" key="3">
    <source>
        <dbReference type="ARBA" id="ARBA00023015"/>
    </source>
</evidence>
<name>A0A7H8R3Q3_TALRU</name>
<dbReference type="Proteomes" id="UP000509510">
    <property type="component" value="Chromosome IV"/>
</dbReference>
<sequence>MLAESISQLAQLTGIMTVAAPQAKKLTRESASKVRTGCQTCKIRHKKCDETRPACRMCTNTGRTCDGYQTGPDRRTRAFRSNRNARVVTMLPANGNALERLAPVAIAAAPRPNMVSGSGPLFYMADASRFSLTQDERHYLNFFKLRTVSQFSSQFGRVFWLQMIPQMGESEPALRHASIAMGALHWNFVEKRSSARASANDPFALQQCNRAISYLKHELTDKSRAHLEIALVTCIMFISFALCQGDYYAASRLLEGGSKLLRDWLAINPDPNSSIRIIFIKAFTHINFYFLIFADPGLFSSPSGEKSADISKVENFLSGLSAPIDNLGKAGGMIFHLCALAMQEDPRVRVLTNNKRHSILAKLQTWTKEFSDSSANCGGVSLLKNNLAFNVLQMWTEFIYIMIAAEQWPSDRGEMKYDMFQHRFERALSLAKELLNSGFFQSSTPTFSIGTGIIPPLFFCAYKCRDPFLRREALVLLRGWQFQEGIWETPTAAYVLEKIIEIERRGLSQEEIVPETRRIESMRVEILPGSQSIRLWFRRSQLYNSTDWESEVVIFS</sequence>
<evidence type="ECO:0000313" key="8">
    <source>
        <dbReference type="EMBL" id="QKX60970.1"/>
    </source>
</evidence>
<evidence type="ECO:0000313" key="9">
    <source>
        <dbReference type="Proteomes" id="UP000509510"/>
    </source>
</evidence>
<feature type="domain" description="Zn(2)-C6 fungal-type" evidence="7">
    <location>
        <begin position="37"/>
        <end position="65"/>
    </location>
</feature>